<organism evidence="1 2">
    <name type="scientific">Brachionus plicatilis</name>
    <name type="common">Marine rotifer</name>
    <name type="synonym">Brachionus muelleri</name>
    <dbReference type="NCBI Taxonomy" id="10195"/>
    <lineage>
        <taxon>Eukaryota</taxon>
        <taxon>Metazoa</taxon>
        <taxon>Spiralia</taxon>
        <taxon>Gnathifera</taxon>
        <taxon>Rotifera</taxon>
        <taxon>Eurotatoria</taxon>
        <taxon>Monogononta</taxon>
        <taxon>Pseudotrocha</taxon>
        <taxon>Ploima</taxon>
        <taxon>Brachionidae</taxon>
        <taxon>Brachionus</taxon>
    </lineage>
</organism>
<protein>
    <submittedName>
        <fullName evidence="1">Uncharacterized protein</fullName>
    </submittedName>
</protein>
<sequence length="60" mass="7190">MTCQFNLPKKCFDLLVYLISIENRFETDTAFFKQLFNAYKKSTLIIFVKKLTYILNDKID</sequence>
<evidence type="ECO:0000313" key="2">
    <source>
        <dbReference type="Proteomes" id="UP000276133"/>
    </source>
</evidence>
<accession>A0A3M7PQ60</accession>
<comment type="caution">
    <text evidence="1">The sequence shown here is derived from an EMBL/GenBank/DDBJ whole genome shotgun (WGS) entry which is preliminary data.</text>
</comment>
<evidence type="ECO:0000313" key="1">
    <source>
        <dbReference type="EMBL" id="RNA01287.1"/>
    </source>
</evidence>
<dbReference type="AlphaFoldDB" id="A0A3M7PQ60"/>
<proteinExistence type="predicted"/>
<reference evidence="1 2" key="1">
    <citation type="journal article" date="2018" name="Sci. Rep.">
        <title>Genomic signatures of local adaptation to the degree of environmental predictability in rotifers.</title>
        <authorList>
            <person name="Franch-Gras L."/>
            <person name="Hahn C."/>
            <person name="Garcia-Roger E.M."/>
            <person name="Carmona M.J."/>
            <person name="Serra M."/>
            <person name="Gomez A."/>
        </authorList>
    </citation>
    <scope>NUCLEOTIDE SEQUENCE [LARGE SCALE GENOMIC DNA]</scope>
    <source>
        <strain evidence="1">HYR1</strain>
    </source>
</reference>
<dbReference type="Proteomes" id="UP000276133">
    <property type="component" value="Unassembled WGS sequence"/>
</dbReference>
<dbReference type="EMBL" id="REGN01009388">
    <property type="protein sequence ID" value="RNA01287.1"/>
    <property type="molecule type" value="Genomic_DNA"/>
</dbReference>
<name>A0A3M7PQ60_BRAPC</name>
<gene>
    <name evidence="1" type="ORF">BpHYR1_023835</name>
</gene>
<keyword evidence="2" id="KW-1185">Reference proteome</keyword>